<feature type="transmembrane region" description="Helical" evidence="1">
    <location>
        <begin position="49"/>
        <end position="72"/>
    </location>
</feature>
<dbReference type="OrthoDB" id="1162797at2"/>
<protein>
    <submittedName>
        <fullName evidence="2">Uncharacterized protein</fullName>
    </submittedName>
</protein>
<dbReference type="Proteomes" id="UP000471147">
    <property type="component" value="Unassembled WGS sequence"/>
</dbReference>
<feature type="transmembrane region" description="Helical" evidence="1">
    <location>
        <begin position="6"/>
        <end position="28"/>
    </location>
</feature>
<proteinExistence type="predicted"/>
<dbReference type="EMBL" id="SDWJ01000001">
    <property type="protein sequence ID" value="MVZ96130.1"/>
    <property type="molecule type" value="Genomic_DNA"/>
</dbReference>
<keyword evidence="3" id="KW-1185">Reference proteome</keyword>
<name>A0A6I4LVH3_9SPHN</name>
<keyword evidence="1" id="KW-1133">Transmembrane helix</keyword>
<comment type="caution">
    <text evidence="2">The sequence shown here is derived from an EMBL/GenBank/DDBJ whole genome shotgun (WGS) entry which is preliminary data.</text>
</comment>
<evidence type="ECO:0000256" key="1">
    <source>
        <dbReference type="SAM" id="Phobius"/>
    </source>
</evidence>
<dbReference type="AlphaFoldDB" id="A0A6I4LVH3"/>
<gene>
    <name evidence="2" type="ORF">EUU23_00245</name>
</gene>
<dbReference type="RefSeq" id="WP_160352150.1">
    <property type="nucleotide sequence ID" value="NZ_SDWJ01000001.1"/>
</dbReference>
<feature type="transmembrane region" description="Helical" evidence="1">
    <location>
        <begin position="101"/>
        <end position="116"/>
    </location>
</feature>
<keyword evidence="1" id="KW-0472">Membrane</keyword>
<reference evidence="2 3" key="1">
    <citation type="submission" date="2019-01" db="EMBL/GenBank/DDBJ databases">
        <title>Sphingorhabdus lacus sp.nov., isolated from an oligotrophic freshwater lake.</title>
        <authorList>
            <person name="Park M."/>
        </authorList>
    </citation>
    <scope>NUCLEOTIDE SEQUENCE [LARGE SCALE GENOMIC DNA]</scope>
    <source>
        <strain evidence="2 3">IMCC26285</strain>
    </source>
</reference>
<evidence type="ECO:0000313" key="2">
    <source>
        <dbReference type="EMBL" id="MVZ96130.1"/>
    </source>
</evidence>
<feature type="transmembrane region" description="Helical" evidence="1">
    <location>
        <begin position="78"/>
        <end position="94"/>
    </location>
</feature>
<organism evidence="2 3">
    <name type="scientific">Sphingorhabdus profundilacus</name>
    <dbReference type="NCBI Taxonomy" id="2509718"/>
    <lineage>
        <taxon>Bacteria</taxon>
        <taxon>Pseudomonadati</taxon>
        <taxon>Pseudomonadota</taxon>
        <taxon>Alphaproteobacteria</taxon>
        <taxon>Sphingomonadales</taxon>
        <taxon>Sphingomonadaceae</taxon>
        <taxon>Sphingorhabdus</taxon>
    </lineage>
</organism>
<keyword evidence="1" id="KW-0812">Transmembrane</keyword>
<accession>A0A6I4LVH3</accession>
<sequence>MSAYYFYAGILLMALALAHSIIGELLIFRHLAKGTQKHEASLSLFEQRRWYAIRSSWHVVTLLACGIGFVLIDITRPVAVITWTIGITTIFWFMGTRGRHPAWIVLSLVLGLLVVGG</sequence>
<evidence type="ECO:0000313" key="3">
    <source>
        <dbReference type="Proteomes" id="UP000471147"/>
    </source>
</evidence>